<dbReference type="SUPFAM" id="SSF63829">
    <property type="entry name" value="Calcium-dependent phosphotriesterase"/>
    <property type="match status" value="1"/>
</dbReference>
<dbReference type="Proteomes" id="UP001207408">
    <property type="component" value="Unassembled WGS sequence"/>
</dbReference>
<dbReference type="InterPro" id="IPR011042">
    <property type="entry name" value="6-blade_b-propeller_TolB-like"/>
</dbReference>
<evidence type="ECO:0008006" key="4">
    <source>
        <dbReference type="Google" id="ProtNLM"/>
    </source>
</evidence>
<organism evidence="2 3">
    <name type="scientific">Plebeiibacterium marinum</name>
    <dbReference type="NCBI Taxonomy" id="2992111"/>
    <lineage>
        <taxon>Bacteria</taxon>
        <taxon>Pseudomonadati</taxon>
        <taxon>Bacteroidota</taxon>
        <taxon>Bacteroidia</taxon>
        <taxon>Marinilabiliales</taxon>
        <taxon>Marinilabiliaceae</taxon>
        <taxon>Plebeiibacterium</taxon>
    </lineage>
</organism>
<keyword evidence="1" id="KW-0812">Transmembrane</keyword>
<sequence length="344" mass="38195">MKPDNKNKQKISRKKFLEMGGSLMAAGTILGTTGYLIGNRTKSLNNNSKENAFAKEPLLNQPFESPYKLVSSFSTKGEIKGFELYKNKMFVAASNHIQIYDSSGRLETDFDIADNLRDIAVENDSIYLLYPNRIEVYGFSGKRTNQWKACSENSDYCSIAASPYHLFVTDASNKNICQYKIDGGLERFIESPNRFIIPSYTFGITYANNSIYCSNPGRHCVERYTVKGQYLGSFGEPGNAPGKFCGCCNPVYIDYTSAGEIITSEKGNPRVSCYDSEGNFRNILLDVDMMGGGNKAFRIKVNENKIFVAGTTIISTFQYDKVLAKKSGCSACSINCPLKEGINI</sequence>
<dbReference type="GO" id="GO:0008270">
    <property type="term" value="F:zinc ion binding"/>
    <property type="evidence" value="ECO:0007669"/>
    <property type="project" value="UniProtKB-KW"/>
</dbReference>
<dbReference type="EMBL" id="JAPDPI010000012">
    <property type="protein sequence ID" value="MCW3805515.1"/>
    <property type="molecule type" value="Genomic_DNA"/>
</dbReference>
<keyword evidence="3" id="KW-1185">Reference proteome</keyword>
<gene>
    <name evidence="2" type="ORF">OM074_07730</name>
</gene>
<evidence type="ECO:0000256" key="1">
    <source>
        <dbReference type="SAM" id="Phobius"/>
    </source>
</evidence>
<keyword evidence="1" id="KW-1133">Transmembrane helix</keyword>
<dbReference type="RefSeq" id="WP_301198886.1">
    <property type="nucleotide sequence ID" value="NZ_JAPDPI010000012.1"/>
</dbReference>
<accession>A0AAE3MDB9</accession>
<comment type="caution">
    <text evidence="2">The sequence shown here is derived from an EMBL/GenBank/DDBJ whole genome shotgun (WGS) entry which is preliminary data.</text>
</comment>
<dbReference type="PANTHER" id="PTHR24104">
    <property type="entry name" value="E3 UBIQUITIN-PROTEIN LIGASE NHLRC1-RELATED"/>
    <property type="match status" value="1"/>
</dbReference>
<dbReference type="InterPro" id="IPR050952">
    <property type="entry name" value="TRIM-NHL_E3_ligases"/>
</dbReference>
<keyword evidence="1" id="KW-0472">Membrane</keyword>
<dbReference type="AlphaFoldDB" id="A0AAE3MDB9"/>
<feature type="transmembrane region" description="Helical" evidence="1">
    <location>
        <begin position="21"/>
        <end position="38"/>
    </location>
</feature>
<dbReference type="Gene3D" id="2.120.10.30">
    <property type="entry name" value="TolB, C-terminal domain"/>
    <property type="match status" value="1"/>
</dbReference>
<evidence type="ECO:0000313" key="2">
    <source>
        <dbReference type="EMBL" id="MCW3805515.1"/>
    </source>
</evidence>
<evidence type="ECO:0000313" key="3">
    <source>
        <dbReference type="Proteomes" id="UP001207408"/>
    </source>
</evidence>
<dbReference type="PANTHER" id="PTHR24104:SF25">
    <property type="entry name" value="PROTEIN LIN-41"/>
    <property type="match status" value="1"/>
</dbReference>
<name>A0AAE3MDB9_9BACT</name>
<proteinExistence type="predicted"/>
<reference evidence="2" key="1">
    <citation type="submission" date="2022-10" db="EMBL/GenBank/DDBJ databases">
        <authorList>
            <person name="Yu W.X."/>
        </authorList>
    </citation>
    <scope>NUCLEOTIDE SEQUENCE</scope>
    <source>
        <strain evidence="2">D04</strain>
    </source>
</reference>
<protein>
    <recommendedName>
        <fullName evidence="4">Twin-arginine translocation signal domain-containing protein</fullName>
    </recommendedName>
</protein>